<dbReference type="InterPro" id="IPR003594">
    <property type="entry name" value="HATPase_dom"/>
</dbReference>
<dbReference type="PROSITE" id="PS51832">
    <property type="entry name" value="HD_GYP"/>
    <property type="match status" value="1"/>
</dbReference>
<evidence type="ECO:0000256" key="8">
    <source>
        <dbReference type="SAM" id="Coils"/>
    </source>
</evidence>
<dbReference type="SMART" id="SM00387">
    <property type="entry name" value="HATPase_c"/>
    <property type="match status" value="1"/>
</dbReference>
<dbReference type="Pfam" id="PF01590">
    <property type="entry name" value="GAF"/>
    <property type="match status" value="2"/>
</dbReference>
<reference evidence="13 14" key="1">
    <citation type="journal article" date="2019" name="Nat. Microbiol.">
        <title>Mediterranean grassland soil C-N compound turnover is dependent on rainfall and depth, and is mediated by genomically divergent microorganisms.</title>
        <authorList>
            <person name="Diamond S."/>
            <person name="Andeer P.F."/>
            <person name="Li Z."/>
            <person name="Crits-Christoph A."/>
            <person name="Burstein D."/>
            <person name="Anantharaman K."/>
            <person name="Lane K.R."/>
            <person name="Thomas B.C."/>
            <person name="Pan C."/>
            <person name="Northen T.R."/>
            <person name="Banfield J.F."/>
        </authorList>
    </citation>
    <scope>NUCLEOTIDE SEQUENCE [LARGE SCALE GENOMIC DNA]</scope>
    <source>
        <strain evidence="11">WS_4</strain>
        <strain evidence="12">WS_7</strain>
    </source>
</reference>
<dbReference type="InterPro" id="IPR003018">
    <property type="entry name" value="GAF"/>
</dbReference>
<feature type="coiled-coil region" evidence="8">
    <location>
        <begin position="244"/>
        <end position="271"/>
    </location>
</feature>
<dbReference type="Gene3D" id="1.10.3210.10">
    <property type="entry name" value="Hypothetical protein af1432"/>
    <property type="match status" value="1"/>
</dbReference>
<evidence type="ECO:0000256" key="6">
    <source>
        <dbReference type="ARBA" id="ARBA00023012"/>
    </source>
</evidence>
<evidence type="ECO:0000256" key="5">
    <source>
        <dbReference type="ARBA" id="ARBA00022777"/>
    </source>
</evidence>
<accession>A0A538SND0</accession>
<keyword evidence="8" id="KW-0175">Coiled coil</keyword>
<dbReference type="SUPFAM" id="SSF47384">
    <property type="entry name" value="Homodimeric domain of signal transducing histidine kinase"/>
    <property type="match status" value="1"/>
</dbReference>
<dbReference type="Pfam" id="PF00512">
    <property type="entry name" value="HisKA"/>
    <property type="match status" value="1"/>
</dbReference>
<dbReference type="GO" id="GO:0000155">
    <property type="term" value="F:phosphorelay sensor kinase activity"/>
    <property type="evidence" value="ECO:0007669"/>
    <property type="project" value="InterPro"/>
</dbReference>
<dbReference type="InterPro" id="IPR005467">
    <property type="entry name" value="His_kinase_dom"/>
</dbReference>
<keyword evidence="3" id="KW-0597">Phosphoprotein</keyword>
<evidence type="ECO:0000256" key="3">
    <source>
        <dbReference type="ARBA" id="ARBA00022553"/>
    </source>
</evidence>
<keyword evidence="4" id="KW-0808">Transferase</keyword>
<dbReference type="PROSITE" id="PS50109">
    <property type="entry name" value="HIS_KIN"/>
    <property type="match status" value="1"/>
</dbReference>
<keyword evidence="5" id="KW-0418">Kinase</keyword>
<dbReference type="InterPro" id="IPR003661">
    <property type="entry name" value="HisK_dim/P_dom"/>
</dbReference>
<dbReference type="InterPro" id="IPR036890">
    <property type="entry name" value="HATPase_C_sf"/>
</dbReference>
<dbReference type="CDD" id="cd16922">
    <property type="entry name" value="HATPase_EvgS-ArcB-TorS-like"/>
    <property type="match status" value="1"/>
</dbReference>
<dbReference type="EMBL" id="VBOU01000093">
    <property type="protein sequence ID" value="TMQ52882.1"/>
    <property type="molecule type" value="Genomic_DNA"/>
</dbReference>
<dbReference type="SUPFAM" id="SSF55781">
    <property type="entry name" value="GAF domain-like"/>
    <property type="match status" value="2"/>
</dbReference>
<evidence type="ECO:0000259" key="10">
    <source>
        <dbReference type="PROSITE" id="PS51832"/>
    </source>
</evidence>
<dbReference type="EMBL" id="VBOX01000085">
    <property type="protein sequence ID" value="TMQ62179.1"/>
    <property type="molecule type" value="Genomic_DNA"/>
</dbReference>
<dbReference type="CDD" id="cd00077">
    <property type="entry name" value="HDc"/>
    <property type="match status" value="1"/>
</dbReference>
<evidence type="ECO:0000313" key="14">
    <source>
        <dbReference type="Proteomes" id="UP000319829"/>
    </source>
</evidence>
<evidence type="ECO:0000256" key="2">
    <source>
        <dbReference type="ARBA" id="ARBA00012438"/>
    </source>
</evidence>
<sequence length="859" mass="96462">MIPSVELVWALAAAVLLIMEQLRHRRSLRHELKSLRSSYDAVIHRNEELTQASDKMSDLYRYQLLTSRKRAARIKKVLEIATSINSNLSLDKVLHEIVHAVSDAAGFRMVLLRVLNESSGAFEARAFAGLNREAIRKLEQHRIPRSEFDSWLKEEFRVSRSYFISHDRKFWGKEDDEGFTPDLGIRKEGEWHQEDVLFVPLYTKDGATIGYLSVDDPVDRRLPSRETVETLEILATHAVVAIQNASLYERLNQSMGQLEEATERAEELNDLKSSFVSTVSHELRTPLTAIRAYVEALLESVGSPNIEMQRQFLGVIDDQSLKLRRLIDSVLELSQLESGRFRMNREPFNLVALTDEVVEALHPMADPKRITIRTESEVPEIVVEADRALMKRVLNNLGSNAIKFTHEGGTVTLRTKNEGRAVRIQVEDTGIGIPKEEIEKIFDKFYQIDSSLSREYPGVGLGLTVSKSIIEWHGGEILAESETGVGSRFTVLMPVTPGDANVITHATWTPSRSVSDHLTRLTVEMIAEVMNARTASFMLVDEEKSELYIRAARGLREEVVCGTRVKIGDSIAGWVAKHGQPLLVTNIEEDPRFGRPNGHQYETKSLLSVPVKIGGRVVGVININNKVSCTPFTEDDRALLSSLSDRVALAWQRVSDHERTSDRTEETAKALAAIIENARRSRLKLSSGSMAGRAVALARKMELKDEDVEVLAYVASVHDVGMSQIDLSVLQEPGKLDDEAWAEVALHPLRSAEIVKPIEFQEQVTEIILAHHERMDGRGYPRGIKGDRIPLGARIIAVLDAYESMTMGRPYRHAMSHQDAVQELRQCKGTQFDSRVVEAFAQLPEFQENTKLVRAGEPA</sequence>
<dbReference type="CDD" id="cd00082">
    <property type="entry name" value="HisKA"/>
    <property type="match status" value="1"/>
</dbReference>
<dbReference type="Proteomes" id="UP000317366">
    <property type="component" value="Unassembled WGS sequence"/>
</dbReference>
<keyword evidence="7" id="KW-0472">Membrane</keyword>
<evidence type="ECO:0000313" key="11">
    <source>
        <dbReference type="EMBL" id="TMQ52882.1"/>
    </source>
</evidence>
<evidence type="ECO:0000259" key="9">
    <source>
        <dbReference type="PROSITE" id="PS50109"/>
    </source>
</evidence>
<dbReference type="EC" id="2.7.13.3" evidence="2"/>
<feature type="domain" description="Histidine kinase" evidence="9">
    <location>
        <begin position="278"/>
        <end position="497"/>
    </location>
</feature>
<evidence type="ECO:0000256" key="4">
    <source>
        <dbReference type="ARBA" id="ARBA00022679"/>
    </source>
</evidence>
<evidence type="ECO:0000256" key="7">
    <source>
        <dbReference type="ARBA" id="ARBA00023136"/>
    </source>
</evidence>
<dbReference type="Pfam" id="PF02518">
    <property type="entry name" value="HATPase_c"/>
    <property type="match status" value="1"/>
</dbReference>
<comment type="catalytic activity">
    <reaction evidence="1">
        <text>ATP + protein L-histidine = ADP + protein N-phospho-L-histidine.</text>
        <dbReference type="EC" id="2.7.13.3"/>
    </reaction>
</comment>
<dbReference type="FunFam" id="3.30.565.10:FF:000006">
    <property type="entry name" value="Sensor histidine kinase WalK"/>
    <property type="match status" value="1"/>
</dbReference>
<dbReference type="InterPro" id="IPR004358">
    <property type="entry name" value="Sig_transdc_His_kin-like_C"/>
</dbReference>
<evidence type="ECO:0000313" key="13">
    <source>
        <dbReference type="Proteomes" id="UP000317366"/>
    </source>
</evidence>
<dbReference type="Gene3D" id="3.30.565.10">
    <property type="entry name" value="Histidine kinase-like ATPase, C-terminal domain"/>
    <property type="match status" value="1"/>
</dbReference>
<dbReference type="InterPro" id="IPR036097">
    <property type="entry name" value="HisK_dim/P_sf"/>
</dbReference>
<dbReference type="Proteomes" id="UP000319829">
    <property type="component" value="Unassembled WGS sequence"/>
</dbReference>
<keyword evidence="6" id="KW-0902">Two-component regulatory system</keyword>
<dbReference type="InterPro" id="IPR037522">
    <property type="entry name" value="HD_GYP_dom"/>
</dbReference>
<proteinExistence type="predicted"/>
<dbReference type="SUPFAM" id="SSF55874">
    <property type="entry name" value="ATPase domain of HSP90 chaperone/DNA topoisomerase II/histidine kinase"/>
    <property type="match status" value="1"/>
</dbReference>
<dbReference type="AlphaFoldDB" id="A0A538SND0"/>
<gene>
    <name evidence="11" type="ORF">E6K74_11335</name>
    <name evidence="12" type="ORF">E6K77_08355</name>
</gene>
<protein>
    <recommendedName>
        <fullName evidence="2">histidine kinase</fullName>
        <ecNumber evidence="2">2.7.13.3</ecNumber>
    </recommendedName>
</protein>
<dbReference type="SMART" id="SM00388">
    <property type="entry name" value="HisKA"/>
    <property type="match status" value="1"/>
</dbReference>
<evidence type="ECO:0000313" key="12">
    <source>
        <dbReference type="EMBL" id="TMQ62179.1"/>
    </source>
</evidence>
<dbReference type="FunFam" id="1.10.287.130:FF:000001">
    <property type="entry name" value="Two-component sensor histidine kinase"/>
    <property type="match status" value="1"/>
</dbReference>
<dbReference type="InterPro" id="IPR003607">
    <property type="entry name" value="HD/PDEase_dom"/>
</dbReference>
<comment type="caution">
    <text evidence="11">The sequence shown here is derived from an EMBL/GenBank/DDBJ whole genome shotgun (WGS) entry which is preliminary data.</text>
</comment>
<dbReference type="InterPro" id="IPR029016">
    <property type="entry name" value="GAF-like_dom_sf"/>
</dbReference>
<dbReference type="PRINTS" id="PR00344">
    <property type="entry name" value="BCTRLSENSOR"/>
</dbReference>
<dbReference type="Gene3D" id="1.10.287.130">
    <property type="match status" value="1"/>
</dbReference>
<dbReference type="InterPro" id="IPR050736">
    <property type="entry name" value="Sensor_HK_Regulatory"/>
</dbReference>
<name>A0A538SND0_UNCEI</name>
<organism evidence="11 14">
    <name type="scientific">Eiseniibacteriota bacterium</name>
    <dbReference type="NCBI Taxonomy" id="2212470"/>
    <lineage>
        <taxon>Bacteria</taxon>
        <taxon>Candidatus Eiseniibacteriota</taxon>
    </lineage>
</organism>
<dbReference type="Pfam" id="PF13487">
    <property type="entry name" value="HD_5"/>
    <property type="match status" value="1"/>
</dbReference>
<dbReference type="Gene3D" id="3.30.450.40">
    <property type="match status" value="2"/>
</dbReference>
<dbReference type="PANTHER" id="PTHR43711">
    <property type="entry name" value="TWO-COMPONENT HISTIDINE KINASE"/>
    <property type="match status" value="1"/>
</dbReference>
<dbReference type="SMART" id="SM00065">
    <property type="entry name" value="GAF"/>
    <property type="match status" value="2"/>
</dbReference>
<feature type="domain" description="HD-GYP" evidence="10">
    <location>
        <begin position="661"/>
        <end position="856"/>
    </location>
</feature>
<dbReference type="SUPFAM" id="SSF109604">
    <property type="entry name" value="HD-domain/PDEase-like"/>
    <property type="match status" value="1"/>
</dbReference>
<dbReference type="PANTHER" id="PTHR43711:SF31">
    <property type="entry name" value="HISTIDINE KINASE"/>
    <property type="match status" value="1"/>
</dbReference>
<evidence type="ECO:0000256" key="1">
    <source>
        <dbReference type="ARBA" id="ARBA00000085"/>
    </source>
</evidence>